<dbReference type="Proteomes" id="UP000670527">
    <property type="component" value="Unassembled WGS sequence"/>
</dbReference>
<dbReference type="InterPro" id="IPR048683">
    <property type="entry name" value="Sf6_terminase"/>
</dbReference>
<dbReference type="Gene3D" id="1.10.10.60">
    <property type="entry name" value="Homeodomain-like"/>
    <property type="match status" value="1"/>
</dbReference>
<comment type="caution">
    <text evidence="2">The sequence shown here is derived from an EMBL/GenBank/DDBJ whole genome shotgun (WGS) entry which is preliminary data.</text>
</comment>
<reference evidence="2 3" key="1">
    <citation type="submission" date="2021-03" db="EMBL/GenBank/DDBJ databases">
        <authorList>
            <person name="Kim M.K."/>
        </authorList>
    </citation>
    <scope>NUCLEOTIDE SEQUENCE [LARGE SCALE GENOMIC DNA]</scope>
    <source>
        <strain evidence="2 3">BT507</strain>
    </source>
</reference>
<accession>A0ABS3THS9</accession>
<evidence type="ECO:0000256" key="1">
    <source>
        <dbReference type="SAM" id="MobiDB-lite"/>
    </source>
</evidence>
<organism evidence="2 3">
    <name type="scientific">Hymenobacter defluvii</name>
    <dbReference type="NCBI Taxonomy" id="2054411"/>
    <lineage>
        <taxon>Bacteria</taxon>
        <taxon>Pseudomonadati</taxon>
        <taxon>Bacteroidota</taxon>
        <taxon>Cytophagia</taxon>
        <taxon>Cytophagales</taxon>
        <taxon>Hymenobacteraceae</taxon>
        <taxon>Hymenobacter</taxon>
    </lineage>
</organism>
<dbReference type="Pfam" id="PF20901">
    <property type="entry name" value="Sf6_terminase"/>
    <property type="match status" value="1"/>
</dbReference>
<gene>
    <name evidence="2" type="ORF">J4D97_21370</name>
</gene>
<dbReference type="EMBL" id="JAGETX010000027">
    <property type="protein sequence ID" value="MBO3273214.1"/>
    <property type="molecule type" value="Genomic_DNA"/>
</dbReference>
<evidence type="ECO:0000313" key="2">
    <source>
        <dbReference type="EMBL" id="MBO3273214.1"/>
    </source>
</evidence>
<keyword evidence="3" id="KW-1185">Reference proteome</keyword>
<proteinExistence type="predicted"/>
<sequence length="172" mass="19226">MDTPNSSTPTGRPSTYSLALAETLCAYLVDGKTLRWICEQPGMPAKGTILRWARDNASFRDQYTLAREIGDELLAEELLEIADDGTNDYMTITKGDATYNVENREVTNRSRMRIDARKWLLSKRLPKKYGDKVDVTSGGEKISSGPRVFQILPASQRPPADEPEEADEEPTV</sequence>
<feature type="compositionally biased region" description="Acidic residues" evidence="1">
    <location>
        <begin position="161"/>
        <end position="172"/>
    </location>
</feature>
<protein>
    <recommendedName>
        <fullName evidence="4">Terminase small subunit protein</fullName>
    </recommendedName>
</protein>
<dbReference type="RefSeq" id="WP_208309357.1">
    <property type="nucleotide sequence ID" value="NZ_JAGETX010000027.1"/>
</dbReference>
<name>A0ABS3THS9_9BACT</name>
<evidence type="ECO:0000313" key="3">
    <source>
        <dbReference type="Proteomes" id="UP000670527"/>
    </source>
</evidence>
<feature type="region of interest" description="Disordered" evidence="1">
    <location>
        <begin position="132"/>
        <end position="172"/>
    </location>
</feature>
<evidence type="ECO:0008006" key="4">
    <source>
        <dbReference type="Google" id="ProtNLM"/>
    </source>
</evidence>